<dbReference type="PATRIC" id="fig|665952.3.peg.62"/>
<dbReference type="HOGENOM" id="CLU_3114749_0_0_9"/>
<sequence length="50" mass="6164">MLFLRIFKISGRNHGKLLSLCIYIKERMRENKKRIRLFAEAYQIMYILML</sequence>
<reference evidence="1 2" key="1">
    <citation type="submission" date="2011-09" db="EMBL/GenBank/DDBJ databases">
        <title>The Genome Sequence of Bacillus smithii 7_3_47FAA.</title>
        <authorList>
            <consortium name="The Broad Institute Genome Sequencing Platform"/>
            <person name="Earl A."/>
            <person name="Ward D."/>
            <person name="Feldgarden M."/>
            <person name="Gevers D."/>
            <person name="Daigneault M."/>
            <person name="Strauss J."/>
            <person name="Allen-Vercoe E."/>
            <person name="Young S.K."/>
            <person name="Zeng Q."/>
            <person name="Gargeya S."/>
            <person name="Fitzgerald M."/>
            <person name="Haas B."/>
            <person name="Abouelleil A."/>
            <person name="Alvarado L."/>
            <person name="Arachchi H.M."/>
            <person name="Berlin A."/>
            <person name="Brown A."/>
            <person name="Chapman S.B."/>
            <person name="Chen Z."/>
            <person name="Dunbar C."/>
            <person name="Freedman E."/>
            <person name="Gearin G."/>
            <person name="Goldberg J."/>
            <person name="Griggs A."/>
            <person name="Gujja S."/>
            <person name="Heiman D."/>
            <person name="Howarth C."/>
            <person name="Larson L."/>
            <person name="Lui A."/>
            <person name="MacDonald P.J.P."/>
            <person name="Montmayeur A."/>
            <person name="Murphy C."/>
            <person name="Neiman D."/>
            <person name="Pearson M."/>
            <person name="Priest M."/>
            <person name="Roberts A."/>
            <person name="Saif S."/>
            <person name="Shea T."/>
            <person name="Shenoy N."/>
            <person name="Sisk P."/>
            <person name="Stolte C."/>
            <person name="Sykes S."/>
            <person name="Wortman J."/>
            <person name="Nusbaum C."/>
            <person name="Birren B."/>
        </authorList>
    </citation>
    <scope>NUCLEOTIDE SEQUENCE [LARGE SCALE GENOMIC DNA]</scope>
    <source>
        <strain evidence="1 2">7_3_47FAA</strain>
    </source>
</reference>
<dbReference type="Proteomes" id="UP000011747">
    <property type="component" value="Unassembled WGS sequence"/>
</dbReference>
<protein>
    <submittedName>
        <fullName evidence="1">Uncharacterized protein</fullName>
    </submittedName>
</protein>
<proteinExistence type="predicted"/>
<accession>G9QGP5</accession>
<dbReference type="EMBL" id="ACWF01000003">
    <property type="protein sequence ID" value="EHL79708.1"/>
    <property type="molecule type" value="Genomic_DNA"/>
</dbReference>
<organism evidence="1 2">
    <name type="scientific">Bacillus smithii 7_3_47FAA</name>
    <dbReference type="NCBI Taxonomy" id="665952"/>
    <lineage>
        <taxon>Bacteria</taxon>
        <taxon>Bacillati</taxon>
        <taxon>Bacillota</taxon>
        <taxon>Bacilli</taxon>
        <taxon>Bacillales</taxon>
        <taxon>Bacillaceae</taxon>
        <taxon>Bacillus</taxon>
    </lineage>
</organism>
<gene>
    <name evidence="1" type="ORF">HMPREF1015_02809</name>
</gene>
<comment type="caution">
    <text evidence="1">The sequence shown here is derived from an EMBL/GenBank/DDBJ whole genome shotgun (WGS) entry which is preliminary data.</text>
</comment>
<name>G9QGP5_9BACI</name>
<evidence type="ECO:0000313" key="2">
    <source>
        <dbReference type="Proteomes" id="UP000011747"/>
    </source>
</evidence>
<keyword evidence="2" id="KW-1185">Reference proteome</keyword>
<evidence type="ECO:0000313" key="1">
    <source>
        <dbReference type="EMBL" id="EHL79708.1"/>
    </source>
</evidence>
<dbReference type="AlphaFoldDB" id="G9QGP5"/>